<comment type="caution">
    <text evidence="2">The sequence shown here is derived from an EMBL/GenBank/DDBJ whole genome shotgun (WGS) entry which is preliminary data.</text>
</comment>
<evidence type="ECO:0000313" key="3">
    <source>
        <dbReference type="Proteomes" id="UP000250462"/>
    </source>
</evidence>
<feature type="domain" description="Transcription regulator PadR N-terminal" evidence="1">
    <location>
        <begin position="40"/>
        <end position="116"/>
    </location>
</feature>
<keyword evidence="3" id="KW-1185">Reference proteome</keyword>
<dbReference type="InterPro" id="IPR052509">
    <property type="entry name" value="Metal_resp_DNA-bind_regulator"/>
</dbReference>
<dbReference type="InterPro" id="IPR036390">
    <property type="entry name" value="WH_DNA-bd_sf"/>
</dbReference>
<organism evidence="2 3">
    <name type="scientific">Phytoactinopolyspora halophila</name>
    <dbReference type="NCBI Taxonomy" id="1981511"/>
    <lineage>
        <taxon>Bacteria</taxon>
        <taxon>Bacillati</taxon>
        <taxon>Actinomycetota</taxon>
        <taxon>Actinomycetes</taxon>
        <taxon>Jiangellales</taxon>
        <taxon>Jiangellaceae</taxon>
        <taxon>Phytoactinopolyspora</taxon>
    </lineage>
</organism>
<dbReference type="Gene3D" id="1.10.10.10">
    <property type="entry name" value="Winged helix-like DNA-binding domain superfamily/Winged helix DNA-binding domain"/>
    <property type="match status" value="1"/>
</dbReference>
<gene>
    <name evidence="2" type="ORF">DPM12_00755</name>
</gene>
<sequence length="228" mass="25752">MKTEHRMATSPHRTHLGTVPAVMTPRILSHMARRSTRLLVLGVVRILQPVHGYDVRRELLSWRAEEWANIAPGSIYGALKTLERDGWIEIVDTGSRGARPARTTYQLTADGEKEYQQLLRDVLWEAKSPPHPLLPAVSQLPFVPRDDAMAALQARAHHLEGEVTLLERDIARIESGSDDPATDVPHHIAEMQRLSLRLVEAELNWTRDLLGRIESGDVNLWPSHPPHE</sequence>
<dbReference type="EMBL" id="QMIG01000001">
    <property type="protein sequence ID" value="RAW18644.1"/>
    <property type="molecule type" value="Genomic_DNA"/>
</dbReference>
<dbReference type="AlphaFoldDB" id="A0A329R1V0"/>
<dbReference type="PANTHER" id="PTHR33169">
    <property type="entry name" value="PADR-FAMILY TRANSCRIPTIONAL REGULATOR"/>
    <property type="match status" value="1"/>
</dbReference>
<proteinExistence type="predicted"/>
<evidence type="ECO:0000259" key="1">
    <source>
        <dbReference type="Pfam" id="PF03551"/>
    </source>
</evidence>
<reference evidence="2 3" key="1">
    <citation type="submission" date="2018-06" db="EMBL/GenBank/DDBJ databases">
        <title>Phytoactinopolyspora halophila sp. nov., a novel halophilic actinomycete isolated from a saline soil in China.</title>
        <authorList>
            <person name="Tang S.-K."/>
        </authorList>
    </citation>
    <scope>NUCLEOTIDE SEQUENCE [LARGE SCALE GENOMIC DNA]</scope>
    <source>
        <strain evidence="2 3">YIM 96934</strain>
    </source>
</reference>
<dbReference type="Pfam" id="PF03551">
    <property type="entry name" value="PadR"/>
    <property type="match status" value="1"/>
</dbReference>
<dbReference type="Proteomes" id="UP000250462">
    <property type="component" value="Unassembled WGS sequence"/>
</dbReference>
<dbReference type="InterPro" id="IPR036388">
    <property type="entry name" value="WH-like_DNA-bd_sf"/>
</dbReference>
<dbReference type="PANTHER" id="PTHR33169:SF14">
    <property type="entry name" value="TRANSCRIPTIONAL REGULATOR RV3488"/>
    <property type="match status" value="1"/>
</dbReference>
<name>A0A329R1V0_9ACTN</name>
<dbReference type="InterPro" id="IPR005149">
    <property type="entry name" value="Tscrpt_reg_PadR_N"/>
</dbReference>
<protein>
    <submittedName>
        <fullName evidence="2">PadR family transcriptional regulator</fullName>
    </submittedName>
</protein>
<dbReference type="SUPFAM" id="SSF46785">
    <property type="entry name" value="Winged helix' DNA-binding domain"/>
    <property type="match status" value="1"/>
</dbReference>
<accession>A0A329R1V0</accession>
<evidence type="ECO:0000313" key="2">
    <source>
        <dbReference type="EMBL" id="RAW18644.1"/>
    </source>
</evidence>